<dbReference type="HOGENOM" id="CLU_046420_0_0_5"/>
<protein>
    <submittedName>
        <fullName evidence="2">Carbon monoxide dehydrogenase subunit G</fullName>
    </submittedName>
</protein>
<sequence>MEMSGEYKIPAPREEVWAALNDPEVLRKSIPGAESVNKTADDEFEAVAKAKVGPVSARFKGKVKLTDIDPPNGYTISGEGNGGAAGFAKGSAKVSLTDAEGGGTLLSYSVTAQVGGKLAQIGQRFIDSTAARMSEEFFDNFSRLAGGSKVQPMDEKPELIDEMEHGIPTKSPDRDAISPTGVPLVPDEEAGMSFSPWLWGPLVIIALIAIVWLVGF</sequence>
<keyword evidence="1" id="KW-0472">Membrane</keyword>
<dbReference type="STRING" id="402881.Plav_2963"/>
<dbReference type="AlphaFoldDB" id="A7HXD7"/>
<reference evidence="2 3" key="1">
    <citation type="journal article" date="2011" name="Stand. Genomic Sci.">
        <title>Complete genome sequence of Parvibaculum lavamentivorans type strain (DS-1(T)).</title>
        <authorList>
            <person name="Schleheck D."/>
            <person name="Weiss M."/>
            <person name="Pitluck S."/>
            <person name="Bruce D."/>
            <person name="Land M.L."/>
            <person name="Han S."/>
            <person name="Saunders E."/>
            <person name="Tapia R."/>
            <person name="Detter C."/>
            <person name="Brettin T."/>
            <person name="Han J."/>
            <person name="Woyke T."/>
            <person name="Goodwin L."/>
            <person name="Pennacchio L."/>
            <person name="Nolan M."/>
            <person name="Cook A.M."/>
            <person name="Kjelleberg S."/>
            <person name="Thomas T."/>
        </authorList>
    </citation>
    <scope>NUCLEOTIDE SEQUENCE [LARGE SCALE GENOMIC DNA]</scope>
    <source>
        <strain evidence="3">DS-1 / DSM 13023 / NCIMB 13966</strain>
    </source>
</reference>
<name>A7HXD7_PARL1</name>
<keyword evidence="1" id="KW-0812">Transmembrane</keyword>
<dbReference type="Gene3D" id="3.30.530.20">
    <property type="match status" value="1"/>
</dbReference>
<dbReference type="KEGG" id="pla:Plav_2963"/>
<accession>A7HXD7</accession>
<gene>
    <name evidence="2" type="ordered locus">Plav_2963</name>
</gene>
<dbReference type="PANTHER" id="PTHR38588:SF1">
    <property type="entry name" value="BLL0334 PROTEIN"/>
    <property type="match status" value="1"/>
</dbReference>
<organism evidence="2 3">
    <name type="scientific">Parvibaculum lavamentivorans (strain DS-1 / DSM 13023 / NCIMB 13966)</name>
    <dbReference type="NCBI Taxonomy" id="402881"/>
    <lineage>
        <taxon>Bacteria</taxon>
        <taxon>Pseudomonadati</taxon>
        <taxon>Pseudomonadota</taxon>
        <taxon>Alphaproteobacteria</taxon>
        <taxon>Hyphomicrobiales</taxon>
        <taxon>Parvibaculaceae</taxon>
        <taxon>Parvibaculum</taxon>
    </lineage>
</organism>
<dbReference type="SUPFAM" id="SSF55961">
    <property type="entry name" value="Bet v1-like"/>
    <property type="match status" value="1"/>
</dbReference>
<dbReference type="OrthoDB" id="9787428at2"/>
<proteinExistence type="predicted"/>
<dbReference type="PANTHER" id="PTHR38588">
    <property type="entry name" value="BLL0334 PROTEIN"/>
    <property type="match status" value="1"/>
</dbReference>
<dbReference type="InterPro" id="IPR010419">
    <property type="entry name" value="CO_DH_gsu"/>
</dbReference>
<dbReference type="InterPro" id="IPR023393">
    <property type="entry name" value="START-like_dom_sf"/>
</dbReference>
<dbReference type="eggNOG" id="COG3427">
    <property type="taxonomic scope" value="Bacteria"/>
</dbReference>
<evidence type="ECO:0000256" key="1">
    <source>
        <dbReference type="SAM" id="Phobius"/>
    </source>
</evidence>
<evidence type="ECO:0000313" key="2">
    <source>
        <dbReference type="EMBL" id="ABS64570.1"/>
    </source>
</evidence>
<dbReference type="CDD" id="cd05018">
    <property type="entry name" value="CoxG"/>
    <property type="match status" value="1"/>
</dbReference>
<keyword evidence="1" id="KW-1133">Transmembrane helix</keyword>
<keyword evidence="3" id="KW-1185">Reference proteome</keyword>
<dbReference type="Proteomes" id="UP000006377">
    <property type="component" value="Chromosome"/>
</dbReference>
<dbReference type="Pfam" id="PF06240">
    <property type="entry name" value="COXG"/>
    <property type="match status" value="1"/>
</dbReference>
<dbReference type="EMBL" id="CP000774">
    <property type="protein sequence ID" value="ABS64570.1"/>
    <property type="molecule type" value="Genomic_DNA"/>
</dbReference>
<evidence type="ECO:0000313" key="3">
    <source>
        <dbReference type="Proteomes" id="UP000006377"/>
    </source>
</evidence>
<feature type="transmembrane region" description="Helical" evidence="1">
    <location>
        <begin position="197"/>
        <end position="215"/>
    </location>
</feature>